<accession>A0ACC0WQY4</accession>
<evidence type="ECO:0000313" key="1">
    <source>
        <dbReference type="EMBL" id="KAI9920711.1"/>
    </source>
</evidence>
<proteinExistence type="predicted"/>
<reference evidence="1 2" key="1">
    <citation type="journal article" date="2022" name="bioRxiv">
        <title>The genome of the oomycete Peronosclerospora sorghi, a cosmopolitan pathogen of maize and sorghum, is inflated with dispersed pseudogenes.</title>
        <authorList>
            <person name="Fletcher K."/>
            <person name="Martin F."/>
            <person name="Isakeit T."/>
            <person name="Cavanaugh K."/>
            <person name="Magill C."/>
            <person name="Michelmore R."/>
        </authorList>
    </citation>
    <scope>NUCLEOTIDE SEQUENCE [LARGE SCALE GENOMIC DNA]</scope>
    <source>
        <strain evidence="1">P6</strain>
    </source>
</reference>
<organism evidence="1 2">
    <name type="scientific">Peronosclerospora sorghi</name>
    <dbReference type="NCBI Taxonomy" id="230839"/>
    <lineage>
        <taxon>Eukaryota</taxon>
        <taxon>Sar</taxon>
        <taxon>Stramenopiles</taxon>
        <taxon>Oomycota</taxon>
        <taxon>Peronosporomycetes</taxon>
        <taxon>Peronosporales</taxon>
        <taxon>Peronosporaceae</taxon>
        <taxon>Peronosclerospora</taxon>
    </lineage>
</organism>
<dbReference type="EMBL" id="CM047580">
    <property type="protein sequence ID" value="KAI9920711.1"/>
    <property type="molecule type" value="Genomic_DNA"/>
</dbReference>
<sequence>MNSQTTKKLGVVHVYPSERERSRTNAKYADVGVATESPVVIDDDGDDNQNYIADVEDFEEGFAGEDKEQLETATASARKVFTTWTDILQQVAEEQRDEVLLSSSVVADGGAFRKSQRNYYINKSRHKPNLELCDKCGQYSQTRHSKSHVNSAAVASLSMARLRAMNLATCGWLVV</sequence>
<dbReference type="Proteomes" id="UP001163321">
    <property type="component" value="Chromosome 1"/>
</dbReference>
<evidence type="ECO:0000313" key="2">
    <source>
        <dbReference type="Proteomes" id="UP001163321"/>
    </source>
</evidence>
<protein>
    <submittedName>
        <fullName evidence="1">Uncharacterized protein</fullName>
    </submittedName>
</protein>
<keyword evidence="2" id="KW-1185">Reference proteome</keyword>
<gene>
    <name evidence="1" type="ORF">PsorP6_001933</name>
</gene>
<name>A0ACC0WQY4_9STRA</name>
<comment type="caution">
    <text evidence="1">The sequence shown here is derived from an EMBL/GenBank/DDBJ whole genome shotgun (WGS) entry which is preliminary data.</text>
</comment>